<keyword evidence="2" id="KW-0732">Signal</keyword>
<evidence type="ECO:0000256" key="1">
    <source>
        <dbReference type="SAM" id="MobiDB-lite"/>
    </source>
</evidence>
<feature type="chain" id="PRO_5004918094" evidence="2">
    <location>
        <begin position="23"/>
        <end position="262"/>
    </location>
</feature>
<proteinExistence type="predicted"/>
<evidence type="ECO:0000256" key="2">
    <source>
        <dbReference type="SAM" id="SignalP"/>
    </source>
</evidence>
<feature type="signal peptide" evidence="2">
    <location>
        <begin position="1"/>
        <end position="22"/>
    </location>
</feature>
<evidence type="ECO:0000313" key="3">
    <source>
        <dbReference type="EMBL" id="ESZ91221.1"/>
    </source>
</evidence>
<accession>W9C5R5</accession>
<comment type="caution">
    <text evidence="3">The sequence shown here is derived from an EMBL/GenBank/DDBJ whole genome shotgun (WGS) entry which is preliminary data.</text>
</comment>
<feature type="region of interest" description="Disordered" evidence="1">
    <location>
        <begin position="241"/>
        <end position="262"/>
    </location>
</feature>
<dbReference type="STRING" id="1432307.W9C5R5"/>
<dbReference type="EMBL" id="AYSA01000526">
    <property type="protein sequence ID" value="ESZ91221.1"/>
    <property type="molecule type" value="Genomic_DNA"/>
</dbReference>
<sequence>MQLLTFIQVSILLSLHLQAVKAAPIDEPLLQRDAELYKRVPGDSAQDPIMAELACTGVEPVCEADCIAILCHGRPQIMQRDTANRAAHYAQSGAGLTPFQDTPAMMQRRGISIPDLLYNSAEETTYESAAQGGPGTVLFPVPRDLNLEHGRRIGAMYTNFGITNGRWFKQLFTFLNSQTPHCLALMQDPPDDSICRKRLGNEFTGQYDLKPYAFVKNQLVTNPITFTNLFKGYLTKRDDGSEVLENPDESKREVPTMEVNTE</sequence>
<protein>
    <submittedName>
        <fullName evidence="3">Uncharacterized protein</fullName>
    </submittedName>
</protein>
<reference evidence="3 4" key="1">
    <citation type="journal article" date="2014" name="Genome Announc.">
        <title>Draft genome sequence of Sclerotinia borealis, a psychrophilic plant pathogenic fungus.</title>
        <authorList>
            <person name="Mardanov A.V."/>
            <person name="Beletsky A.V."/>
            <person name="Kadnikov V.V."/>
            <person name="Ignatov A.N."/>
            <person name="Ravin N.V."/>
        </authorList>
    </citation>
    <scope>NUCLEOTIDE SEQUENCE [LARGE SCALE GENOMIC DNA]</scope>
    <source>
        <strain evidence="4">F-4157</strain>
    </source>
</reference>
<gene>
    <name evidence="3" type="ORF">SBOR_8395</name>
</gene>
<evidence type="ECO:0000313" key="4">
    <source>
        <dbReference type="Proteomes" id="UP000019487"/>
    </source>
</evidence>
<organism evidence="3 4">
    <name type="scientific">Sclerotinia borealis (strain F-4128)</name>
    <dbReference type="NCBI Taxonomy" id="1432307"/>
    <lineage>
        <taxon>Eukaryota</taxon>
        <taxon>Fungi</taxon>
        <taxon>Dikarya</taxon>
        <taxon>Ascomycota</taxon>
        <taxon>Pezizomycotina</taxon>
        <taxon>Leotiomycetes</taxon>
        <taxon>Helotiales</taxon>
        <taxon>Sclerotiniaceae</taxon>
        <taxon>Sclerotinia</taxon>
    </lineage>
</organism>
<dbReference type="Proteomes" id="UP000019487">
    <property type="component" value="Unassembled WGS sequence"/>
</dbReference>
<name>W9C5R5_SCLBF</name>
<dbReference type="AlphaFoldDB" id="W9C5R5"/>
<keyword evidence="4" id="KW-1185">Reference proteome</keyword>
<dbReference type="OrthoDB" id="2748312at2759"/>
<dbReference type="HOGENOM" id="CLU_1062298_0_0_1"/>